<dbReference type="PANTHER" id="PTHR36699">
    <property type="entry name" value="LD-TRANSPEPTIDASE"/>
    <property type="match status" value="1"/>
</dbReference>
<dbReference type="CDD" id="cd16913">
    <property type="entry name" value="YkuD_like"/>
    <property type="match status" value="1"/>
</dbReference>
<feature type="transmembrane region" description="Helical" evidence="6">
    <location>
        <begin position="6"/>
        <end position="24"/>
    </location>
</feature>
<dbReference type="SUPFAM" id="SSF141523">
    <property type="entry name" value="L,D-transpeptidase catalytic domain-like"/>
    <property type="match status" value="1"/>
</dbReference>
<protein>
    <submittedName>
        <fullName evidence="8">Putative periplasmic protein</fullName>
    </submittedName>
</protein>
<dbReference type="AlphaFoldDB" id="A0A1W1C1F0"/>
<keyword evidence="3" id="KW-0133">Cell shape</keyword>
<dbReference type="Gene3D" id="2.40.440.10">
    <property type="entry name" value="L,D-transpeptidase catalytic domain-like"/>
    <property type="match status" value="1"/>
</dbReference>
<evidence type="ECO:0000259" key="7">
    <source>
        <dbReference type="PROSITE" id="PS52029"/>
    </source>
</evidence>
<reference evidence="8" key="1">
    <citation type="submission" date="2016-10" db="EMBL/GenBank/DDBJ databases">
        <authorList>
            <person name="de Groot N.N."/>
        </authorList>
    </citation>
    <scope>NUCLEOTIDE SEQUENCE</scope>
</reference>
<organism evidence="8">
    <name type="scientific">hydrothermal vent metagenome</name>
    <dbReference type="NCBI Taxonomy" id="652676"/>
    <lineage>
        <taxon>unclassified sequences</taxon>
        <taxon>metagenomes</taxon>
        <taxon>ecological metagenomes</taxon>
    </lineage>
</organism>
<dbReference type="EMBL" id="FPHE01000092">
    <property type="protein sequence ID" value="SFV59629.1"/>
    <property type="molecule type" value="Genomic_DNA"/>
</dbReference>
<evidence type="ECO:0000256" key="2">
    <source>
        <dbReference type="ARBA" id="ARBA00022679"/>
    </source>
</evidence>
<dbReference type="InterPro" id="IPR005490">
    <property type="entry name" value="LD_TPept_cat_dom"/>
</dbReference>
<keyword evidence="4" id="KW-0573">Peptidoglycan synthesis</keyword>
<evidence type="ECO:0000256" key="4">
    <source>
        <dbReference type="ARBA" id="ARBA00022984"/>
    </source>
</evidence>
<keyword evidence="6" id="KW-0812">Transmembrane</keyword>
<dbReference type="GO" id="GO:0008360">
    <property type="term" value="P:regulation of cell shape"/>
    <property type="evidence" value="ECO:0007669"/>
    <property type="project" value="UniProtKB-KW"/>
</dbReference>
<dbReference type="PROSITE" id="PS52029">
    <property type="entry name" value="LD_TPASE"/>
    <property type="match status" value="1"/>
</dbReference>
<dbReference type="Pfam" id="PF03734">
    <property type="entry name" value="YkuD"/>
    <property type="match status" value="1"/>
</dbReference>
<dbReference type="GO" id="GO:0016740">
    <property type="term" value="F:transferase activity"/>
    <property type="evidence" value="ECO:0007669"/>
    <property type="project" value="UniProtKB-KW"/>
</dbReference>
<sequence length="321" mass="37953">MPKFLYLLSIIFISSIYANMFSILDSYRKDGIRPIEKELDRYLATTEYWKKKISNSDVRFGWYERAVYLLILDTNKKNTAVYKYQNKPKLLFNMSIVLGSNGVGKKTEGDHRTPIGIYRITQKKEHLLDIYGPLAFVTNYPNSIDRTLSKDGSGIWIHGFPPNKPNKSFTKGCIATPNINILKLDKTIDYRNTLVIISSKKPIESTHKEIAGIMAFIYKWRYDWKYNFIDEYLSLYSKDLISTNGDFEHFSRHKHSVFSRKQKKIIRLNNFQVTRYPNTLNKKIWRVSMDEYYKASSYVYKGKKIIYLLQNRDGFKIWREL</sequence>
<name>A0A1W1C1F0_9ZZZZ</name>
<dbReference type="Pfam" id="PF24125">
    <property type="entry name" value="Cds6_C"/>
    <property type="match status" value="1"/>
</dbReference>
<evidence type="ECO:0000256" key="5">
    <source>
        <dbReference type="ARBA" id="ARBA00023316"/>
    </source>
</evidence>
<comment type="pathway">
    <text evidence="1">Cell wall biogenesis; peptidoglycan biosynthesis.</text>
</comment>
<dbReference type="GO" id="GO:0071555">
    <property type="term" value="P:cell wall organization"/>
    <property type="evidence" value="ECO:0007669"/>
    <property type="project" value="UniProtKB-KW"/>
</dbReference>
<evidence type="ECO:0000256" key="1">
    <source>
        <dbReference type="ARBA" id="ARBA00004752"/>
    </source>
</evidence>
<keyword evidence="6" id="KW-0472">Membrane</keyword>
<keyword evidence="2" id="KW-0808">Transferase</keyword>
<keyword evidence="5" id="KW-0961">Cell wall biogenesis/degradation</keyword>
<dbReference type="UniPathway" id="UPA00219"/>
<feature type="domain" description="L,D-TPase catalytic" evidence="7">
    <location>
        <begin position="68"/>
        <end position="198"/>
    </location>
</feature>
<proteinExistence type="predicted"/>
<dbReference type="InterPro" id="IPR056203">
    <property type="entry name" value="Cds6_C"/>
</dbReference>
<dbReference type="PANTHER" id="PTHR36699:SF1">
    <property type="entry name" value="L,D-TRANSPEPTIDASE YAFK-RELATED"/>
    <property type="match status" value="1"/>
</dbReference>
<evidence type="ECO:0000256" key="6">
    <source>
        <dbReference type="SAM" id="Phobius"/>
    </source>
</evidence>
<accession>A0A1W1C1F0</accession>
<keyword evidence="6" id="KW-1133">Transmembrane helix</keyword>
<evidence type="ECO:0000313" key="8">
    <source>
        <dbReference type="EMBL" id="SFV59629.1"/>
    </source>
</evidence>
<dbReference type="InterPro" id="IPR038063">
    <property type="entry name" value="Transpep_catalytic_dom"/>
</dbReference>
<evidence type="ECO:0000256" key="3">
    <source>
        <dbReference type="ARBA" id="ARBA00022960"/>
    </source>
</evidence>
<dbReference type="GO" id="GO:0009252">
    <property type="term" value="P:peptidoglycan biosynthetic process"/>
    <property type="evidence" value="ECO:0007669"/>
    <property type="project" value="UniProtKB-UniPathway"/>
</dbReference>
<gene>
    <name evidence="8" type="ORF">MNB_SV-12-1317</name>
</gene>